<evidence type="ECO:0000259" key="1">
    <source>
        <dbReference type="Pfam" id="PF01476"/>
    </source>
</evidence>
<feature type="domain" description="LysM" evidence="1">
    <location>
        <begin position="27"/>
        <end position="70"/>
    </location>
</feature>
<sequence>MIGVQSYAQVTDSIIAGRKGAGLVITYRLKAGESVAMIANRYYASQEKIESLSMVDGRKKLPVGTTLYIPVSPENFTATKERSGIENKQELYFRVGEKDDLALVSMYAGVKKQDIVLWNNMRGNTLKQGQSVFIGWLKIVQRDSITMADGIAYPSRKGRVVNNDTGRHAFGELDSIYNVQTRNGTNVLNEKGTAVFFEKAGSNKIYFAFHNTTPRGAVIKVTNPGTGKTIYAKVLGPVPDTKQYANAVIGISNAAKEALGITEDRAWCELTYFPN</sequence>
<evidence type="ECO:0000313" key="2">
    <source>
        <dbReference type="EMBL" id="PQJ12410.1"/>
    </source>
</evidence>
<keyword evidence="3" id="KW-1185">Reference proteome</keyword>
<dbReference type="Gene3D" id="2.40.40.10">
    <property type="entry name" value="RlpA-like domain"/>
    <property type="match status" value="1"/>
</dbReference>
<dbReference type="InterPro" id="IPR036908">
    <property type="entry name" value="RlpA-like_sf"/>
</dbReference>
<gene>
    <name evidence="2" type="ORF">CJD36_001270</name>
</gene>
<accession>A0A2S7SZN2</accession>
<dbReference type="Proteomes" id="UP000239872">
    <property type="component" value="Unassembled WGS sequence"/>
</dbReference>
<dbReference type="AlphaFoldDB" id="A0A2S7SZN2"/>
<proteinExistence type="predicted"/>
<comment type="caution">
    <text evidence="2">The sequence shown here is derived from an EMBL/GenBank/DDBJ whole genome shotgun (WGS) entry which is preliminary data.</text>
</comment>
<dbReference type="InterPro" id="IPR018392">
    <property type="entry name" value="LysM"/>
</dbReference>
<evidence type="ECO:0000313" key="3">
    <source>
        <dbReference type="Proteomes" id="UP000239872"/>
    </source>
</evidence>
<name>A0A2S7SZN2_9BACT</name>
<dbReference type="InterPro" id="IPR036779">
    <property type="entry name" value="LysM_dom_sf"/>
</dbReference>
<dbReference type="Gene3D" id="3.10.350.10">
    <property type="entry name" value="LysM domain"/>
    <property type="match status" value="1"/>
</dbReference>
<dbReference type="EMBL" id="PPSL01000001">
    <property type="protein sequence ID" value="PQJ12410.1"/>
    <property type="molecule type" value="Genomic_DNA"/>
</dbReference>
<protein>
    <recommendedName>
        <fullName evidence="1">LysM domain-containing protein</fullName>
    </recommendedName>
</protein>
<organism evidence="2 3">
    <name type="scientific">Flavipsychrobacter stenotrophus</name>
    <dbReference type="NCBI Taxonomy" id="2077091"/>
    <lineage>
        <taxon>Bacteria</taxon>
        <taxon>Pseudomonadati</taxon>
        <taxon>Bacteroidota</taxon>
        <taxon>Chitinophagia</taxon>
        <taxon>Chitinophagales</taxon>
        <taxon>Chitinophagaceae</taxon>
        <taxon>Flavipsychrobacter</taxon>
    </lineage>
</organism>
<dbReference type="Pfam" id="PF01476">
    <property type="entry name" value="LysM"/>
    <property type="match status" value="1"/>
</dbReference>
<reference evidence="2 3" key="1">
    <citation type="submission" date="2018-01" db="EMBL/GenBank/DDBJ databases">
        <title>A novel member of the phylum Bacteroidetes isolated from glacier ice.</title>
        <authorList>
            <person name="Liu Q."/>
            <person name="Xin Y.-H."/>
        </authorList>
    </citation>
    <scope>NUCLEOTIDE SEQUENCE [LARGE SCALE GENOMIC DNA]</scope>
    <source>
        <strain evidence="2 3">RB1R16</strain>
    </source>
</reference>